<evidence type="ECO:0000313" key="6">
    <source>
        <dbReference type="Proteomes" id="UP000618319"/>
    </source>
</evidence>
<dbReference type="Gene3D" id="1.10.10.60">
    <property type="entry name" value="Homeodomain-like"/>
    <property type="match status" value="1"/>
</dbReference>
<evidence type="ECO:0000256" key="3">
    <source>
        <dbReference type="ARBA" id="ARBA00023163"/>
    </source>
</evidence>
<dbReference type="PROSITE" id="PS01124">
    <property type="entry name" value="HTH_ARAC_FAMILY_2"/>
    <property type="match status" value="1"/>
</dbReference>
<gene>
    <name evidence="5" type="ORF">C4F40_07495</name>
</gene>
<keyword evidence="1" id="KW-0805">Transcription regulation</keyword>
<evidence type="ECO:0000313" key="5">
    <source>
        <dbReference type="EMBL" id="MBE8720564.1"/>
    </source>
</evidence>
<dbReference type="SMART" id="SM00342">
    <property type="entry name" value="HTH_ARAC"/>
    <property type="match status" value="1"/>
</dbReference>
<dbReference type="SUPFAM" id="SSF46689">
    <property type="entry name" value="Homeodomain-like"/>
    <property type="match status" value="1"/>
</dbReference>
<dbReference type="RefSeq" id="WP_196938237.1">
    <property type="nucleotide sequence ID" value="NZ_MU158689.1"/>
</dbReference>
<sequence>MPQKNIFNLWKETISAKHISKDTFKSMHLVVLHQAIQQKQTEQLFLIQFEIQDFVLYESKGYLQSITNLSLPTKDMEILWLGFQFHGKSTFSSGKVTEPDTLFSFTSTTDNHCLTLAAEKHWALFLGISGASKQQILTELPWLRAQYEQQQNNILKAIPLSYSDRQTFETLSKVVFGPFSTIHHIGQLMLKTYTNYTQQLVRRIEQEKEEPQIRLYHQAIAFIRENYMDQTLSREKIADALHCSIRSLNRAFEGRPSSVNATILSLRLYKSRELLREQPELSVEQIALTLYFPDAKHFAVQYKKYFHKTPREDRKTIALQKK</sequence>
<dbReference type="InterPro" id="IPR018060">
    <property type="entry name" value="HTH_AraC"/>
</dbReference>
<dbReference type="PANTHER" id="PTHR43280">
    <property type="entry name" value="ARAC-FAMILY TRANSCRIPTIONAL REGULATOR"/>
    <property type="match status" value="1"/>
</dbReference>
<protein>
    <recommendedName>
        <fullName evidence="4">HTH araC/xylS-type domain-containing protein</fullName>
    </recommendedName>
</protein>
<evidence type="ECO:0000256" key="2">
    <source>
        <dbReference type="ARBA" id="ARBA00023125"/>
    </source>
</evidence>
<dbReference type="EMBL" id="PSKQ01000017">
    <property type="protein sequence ID" value="MBE8720564.1"/>
    <property type="molecule type" value="Genomic_DNA"/>
</dbReference>
<dbReference type="Proteomes" id="UP000618319">
    <property type="component" value="Unassembled WGS sequence"/>
</dbReference>
<evidence type="ECO:0000259" key="4">
    <source>
        <dbReference type="PROSITE" id="PS01124"/>
    </source>
</evidence>
<keyword evidence="6" id="KW-1185">Reference proteome</keyword>
<organism evidence="5 6">
    <name type="scientific">Sphingobacterium pedocola</name>
    <dbReference type="NCBI Taxonomy" id="2082722"/>
    <lineage>
        <taxon>Bacteria</taxon>
        <taxon>Pseudomonadati</taxon>
        <taxon>Bacteroidota</taxon>
        <taxon>Sphingobacteriia</taxon>
        <taxon>Sphingobacteriales</taxon>
        <taxon>Sphingobacteriaceae</taxon>
        <taxon>Sphingobacterium</taxon>
    </lineage>
</organism>
<name>A0ABR9T6N1_9SPHI</name>
<accession>A0ABR9T6N1</accession>
<evidence type="ECO:0000256" key="1">
    <source>
        <dbReference type="ARBA" id="ARBA00023015"/>
    </source>
</evidence>
<reference evidence="5 6" key="1">
    <citation type="submission" date="2018-02" db="EMBL/GenBank/DDBJ databases">
        <title>Sphingobacterium KA21.</title>
        <authorList>
            <person name="Vasarhelyi B.M."/>
            <person name="Deshmukh S."/>
            <person name="Balint B."/>
            <person name="Kukolya J."/>
        </authorList>
    </citation>
    <scope>NUCLEOTIDE SEQUENCE [LARGE SCALE GENOMIC DNA]</scope>
    <source>
        <strain evidence="5 6">Ka21</strain>
    </source>
</reference>
<comment type="caution">
    <text evidence="5">The sequence shown here is derived from an EMBL/GenBank/DDBJ whole genome shotgun (WGS) entry which is preliminary data.</text>
</comment>
<dbReference type="Pfam" id="PF12833">
    <property type="entry name" value="HTH_18"/>
    <property type="match status" value="1"/>
</dbReference>
<dbReference type="PANTHER" id="PTHR43280:SF10">
    <property type="entry name" value="REGULATORY PROTEIN POCR"/>
    <property type="match status" value="1"/>
</dbReference>
<feature type="domain" description="HTH araC/xylS-type" evidence="4">
    <location>
        <begin position="217"/>
        <end position="316"/>
    </location>
</feature>
<keyword evidence="2" id="KW-0238">DNA-binding</keyword>
<dbReference type="InterPro" id="IPR009057">
    <property type="entry name" value="Homeodomain-like_sf"/>
</dbReference>
<keyword evidence="3" id="KW-0804">Transcription</keyword>
<proteinExistence type="predicted"/>